<dbReference type="InterPro" id="IPR028002">
    <property type="entry name" value="Myb_DNA-bind_5"/>
</dbReference>
<evidence type="ECO:0000256" key="5">
    <source>
        <dbReference type="ARBA" id="ARBA00025466"/>
    </source>
</evidence>
<sequence>MEQVNIFAQKKNFTLLEKKFLLECILEHKNVIENKKTDDTSVKSKQEVWKKITTTFNASTLINEKIINKQLQRLWTSLKLRQRSELVKERQHRMATGGGEAITDTQVDPLIENINPHLIYEISSVNDSDNTNKRKNMCTEN</sequence>
<comment type="subunit">
    <text evidence="1">Self-associates forming complexes of several hundred monomers.</text>
</comment>
<dbReference type="PANTHER" id="PTHR21411:SF0">
    <property type="entry name" value="REGULATORY PROTEIN ZESTE"/>
    <property type="match status" value="1"/>
</dbReference>
<proteinExistence type="predicted"/>
<dbReference type="Pfam" id="PF13873">
    <property type="entry name" value="Myb_DNA-bind_5"/>
    <property type="match status" value="1"/>
</dbReference>
<dbReference type="Proteomes" id="UP000075809">
    <property type="component" value="Unassembled WGS sequence"/>
</dbReference>
<evidence type="ECO:0000256" key="1">
    <source>
        <dbReference type="ARBA" id="ARBA00011764"/>
    </source>
</evidence>
<accession>A0A151X3Y3</accession>
<dbReference type="EMBL" id="KQ982554">
    <property type="protein sequence ID" value="KYQ55136.1"/>
    <property type="molecule type" value="Genomic_DNA"/>
</dbReference>
<name>A0A151X3Y3_9HYME</name>
<protein>
    <recommendedName>
        <fullName evidence="2">Regulatory protein zeste</fullName>
    </recommendedName>
</protein>
<dbReference type="PANTHER" id="PTHR21411">
    <property type="entry name" value="APONTIC"/>
    <property type="match status" value="1"/>
</dbReference>
<evidence type="ECO:0000313" key="7">
    <source>
        <dbReference type="EMBL" id="KYQ55136.1"/>
    </source>
</evidence>
<keyword evidence="8" id="KW-1185">Reference proteome</keyword>
<gene>
    <name evidence="7" type="ORF">ALC60_05988</name>
</gene>
<reference evidence="7 8" key="1">
    <citation type="submission" date="2015-09" db="EMBL/GenBank/DDBJ databases">
        <title>Trachymyrmex zeteki WGS genome.</title>
        <authorList>
            <person name="Nygaard S."/>
            <person name="Hu H."/>
            <person name="Boomsma J."/>
            <person name="Zhang G."/>
        </authorList>
    </citation>
    <scope>NUCLEOTIDE SEQUENCE [LARGE SCALE GENOMIC DNA]</scope>
    <source>
        <strain evidence="7">Tzet28-1</strain>
        <tissue evidence="7">Whole body</tissue>
    </source>
</reference>
<dbReference type="AlphaFoldDB" id="A0A151X3Y3"/>
<evidence type="ECO:0000256" key="2">
    <source>
        <dbReference type="ARBA" id="ARBA00016807"/>
    </source>
</evidence>
<evidence type="ECO:0000259" key="6">
    <source>
        <dbReference type="Pfam" id="PF13873"/>
    </source>
</evidence>
<evidence type="ECO:0000256" key="3">
    <source>
        <dbReference type="ARBA" id="ARBA00023015"/>
    </source>
</evidence>
<dbReference type="STRING" id="64791.A0A151X3Y3"/>
<keyword evidence="3" id="KW-0805">Transcription regulation</keyword>
<organism evidence="7 8">
    <name type="scientific">Mycetomoellerius zeteki</name>
    <dbReference type="NCBI Taxonomy" id="64791"/>
    <lineage>
        <taxon>Eukaryota</taxon>
        <taxon>Metazoa</taxon>
        <taxon>Ecdysozoa</taxon>
        <taxon>Arthropoda</taxon>
        <taxon>Hexapoda</taxon>
        <taxon>Insecta</taxon>
        <taxon>Pterygota</taxon>
        <taxon>Neoptera</taxon>
        <taxon>Endopterygota</taxon>
        <taxon>Hymenoptera</taxon>
        <taxon>Apocrita</taxon>
        <taxon>Aculeata</taxon>
        <taxon>Formicoidea</taxon>
        <taxon>Formicidae</taxon>
        <taxon>Myrmicinae</taxon>
        <taxon>Mycetomoellerius</taxon>
    </lineage>
</organism>
<feature type="domain" description="Myb/SANT-like DNA-binding" evidence="6">
    <location>
        <begin position="10"/>
        <end position="87"/>
    </location>
</feature>
<evidence type="ECO:0000256" key="4">
    <source>
        <dbReference type="ARBA" id="ARBA00023163"/>
    </source>
</evidence>
<keyword evidence="4" id="KW-0804">Transcription</keyword>
<comment type="function">
    <text evidence="5">Involved in transvection phenomena (= synapsis-dependent gene expression), where the synaptic pairing of chromosomes carrying genes with which zeste interacts influences the expression of these genes. Zeste binds to DNA and stimulates transcription from a nearby promoter.</text>
</comment>
<evidence type="ECO:0000313" key="8">
    <source>
        <dbReference type="Proteomes" id="UP000075809"/>
    </source>
</evidence>